<feature type="region of interest" description="Disordered" evidence="4">
    <location>
        <begin position="64"/>
        <end position="141"/>
    </location>
</feature>
<organism evidence="7 8">
    <name type="scientific">Prunus dulcis</name>
    <name type="common">Almond</name>
    <name type="synonym">Amygdalus dulcis</name>
    <dbReference type="NCBI Taxonomy" id="3755"/>
    <lineage>
        <taxon>Eukaryota</taxon>
        <taxon>Viridiplantae</taxon>
        <taxon>Streptophyta</taxon>
        <taxon>Embryophyta</taxon>
        <taxon>Tracheophyta</taxon>
        <taxon>Spermatophyta</taxon>
        <taxon>Magnoliopsida</taxon>
        <taxon>eudicotyledons</taxon>
        <taxon>Gunneridae</taxon>
        <taxon>Pentapetalae</taxon>
        <taxon>rosids</taxon>
        <taxon>fabids</taxon>
        <taxon>Rosales</taxon>
        <taxon>Rosaceae</taxon>
        <taxon>Amygdaloideae</taxon>
        <taxon>Amygdaleae</taxon>
        <taxon>Prunus</taxon>
    </lineage>
</organism>
<dbReference type="EMBL" id="JAJFAZ020000008">
    <property type="protein sequence ID" value="KAI5312623.1"/>
    <property type="molecule type" value="Genomic_DNA"/>
</dbReference>
<evidence type="ECO:0000313" key="7">
    <source>
        <dbReference type="EMBL" id="KAI5312623.1"/>
    </source>
</evidence>
<keyword evidence="8" id="KW-1185">Reference proteome</keyword>
<feature type="signal peptide" evidence="5">
    <location>
        <begin position="1"/>
        <end position="16"/>
    </location>
</feature>
<dbReference type="Pfam" id="PF10551">
    <property type="entry name" value="MULE"/>
    <property type="match status" value="1"/>
</dbReference>
<dbReference type="Proteomes" id="UP001054821">
    <property type="component" value="Chromosome 8"/>
</dbReference>
<evidence type="ECO:0000256" key="3">
    <source>
        <dbReference type="ARBA" id="ARBA00023172"/>
    </source>
</evidence>
<dbReference type="AlphaFoldDB" id="A0AAD4YL87"/>
<dbReference type="PROSITE" id="PS01007">
    <property type="entry name" value="TRANSPOSASE_MUTATOR"/>
    <property type="match status" value="1"/>
</dbReference>
<evidence type="ECO:0000256" key="1">
    <source>
        <dbReference type="ARBA" id="ARBA00022578"/>
    </source>
</evidence>
<keyword evidence="2" id="KW-0238">DNA-binding</keyword>
<comment type="caution">
    <text evidence="7">The sequence shown here is derived from an EMBL/GenBank/DDBJ whole genome shotgun (WGS) entry which is preliminary data.</text>
</comment>
<evidence type="ECO:0000256" key="5">
    <source>
        <dbReference type="SAM" id="SignalP"/>
    </source>
</evidence>
<dbReference type="GO" id="GO:0004803">
    <property type="term" value="F:transposase activity"/>
    <property type="evidence" value="ECO:0007669"/>
    <property type="project" value="InterPro"/>
</dbReference>
<dbReference type="PANTHER" id="PTHR31973:SF199">
    <property type="entry name" value="SWIM-TYPE DOMAIN-CONTAINING PROTEIN"/>
    <property type="match status" value="1"/>
</dbReference>
<feature type="chain" id="PRO_5042292394" description="MULE transposase domain-containing protein" evidence="5">
    <location>
        <begin position="17"/>
        <end position="312"/>
    </location>
</feature>
<reference evidence="7 8" key="1">
    <citation type="journal article" date="2022" name="G3 (Bethesda)">
        <title>Whole-genome sequence and methylome profiling of the almond [Prunus dulcis (Mill.) D.A. Webb] cultivar 'Nonpareil'.</title>
        <authorList>
            <person name="D'Amico-Willman K.M."/>
            <person name="Ouma W.Z."/>
            <person name="Meulia T."/>
            <person name="Sideli G.M."/>
            <person name="Gradziel T.M."/>
            <person name="Fresnedo-Ramirez J."/>
        </authorList>
    </citation>
    <scope>NUCLEOTIDE SEQUENCE [LARGE SCALE GENOMIC DNA]</scope>
    <source>
        <strain evidence="7">Clone GOH B32 T37-40</strain>
    </source>
</reference>
<evidence type="ECO:0000256" key="2">
    <source>
        <dbReference type="ARBA" id="ARBA00023125"/>
    </source>
</evidence>
<keyword evidence="1" id="KW-0815">Transposition</keyword>
<dbReference type="InterPro" id="IPR001207">
    <property type="entry name" value="Transposase_mutator"/>
</dbReference>
<protein>
    <recommendedName>
        <fullName evidence="6">MULE transposase domain-containing protein</fullName>
    </recommendedName>
</protein>
<dbReference type="GO" id="GO:0006313">
    <property type="term" value="P:DNA transposition"/>
    <property type="evidence" value="ECO:0007669"/>
    <property type="project" value="InterPro"/>
</dbReference>
<evidence type="ECO:0000259" key="6">
    <source>
        <dbReference type="Pfam" id="PF10551"/>
    </source>
</evidence>
<evidence type="ECO:0000313" key="8">
    <source>
        <dbReference type="Proteomes" id="UP001054821"/>
    </source>
</evidence>
<feature type="domain" description="MULE transposase" evidence="6">
    <location>
        <begin position="184"/>
        <end position="280"/>
    </location>
</feature>
<keyword evidence="5" id="KW-0732">Signal</keyword>
<sequence>MLRWLKWLATYHPIRLLCYTIVRLKTEYDADAENCDGDLTQNYQVKEVDYIEVEDDETFENVGTKVANEGAELPNEDEYSDSKIKDSDYEFSENEAEARPTVGENVADDGTSHSAPGEVSSDGADTSEFDTRSETEDEEQLKITNEGSTVKIKTQIVKGETVFQRIYVCLVACKKGFLEGCRPVIGVDGCHLKGPYPGHILTAVGVDGNNGYFSVAYAVVDIESKDSWIWFFNFLIEDLGITNGKAWVVISDKQKGLVPAIEKVLPTAKHRMCVRHLYSNFRASHIGRALKHILWAATRATIVPSWEQKWKR</sequence>
<gene>
    <name evidence="7" type="ORF">L3X38_041796</name>
</gene>
<evidence type="ECO:0000256" key="4">
    <source>
        <dbReference type="SAM" id="MobiDB-lite"/>
    </source>
</evidence>
<keyword evidence="3" id="KW-0233">DNA recombination</keyword>
<name>A0AAD4YL87_PRUDU</name>
<dbReference type="PANTHER" id="PTHR31973">
    <property type="entry name" value="POLYPROTEIN, PUTATIVE-RELATED"/>
    <property type="match status" value="1"/>
</dbReference>
<proteinExistence type="predicted"/>
<accession>A0AAD4YL87</accession>
<dbReference type="InterPro" id="IPR018289">
    <property type="entry name" value="MULE_transposase_dom"/>
</dbReference>
<dbReference type="GO" id="GO:0003677">
    <property type="term" value="F:DNA binding"/>
    <property type="evidence" value="ECO:0007669"/>
    <property type="project" value="UniProtKB-KW"/>
</dbReference>